<dbReference type="InterPro" id="IPR052895">
    <property type="entry name" value="HetReg/Transcr_Mod"/>
</dbReference>
<reference evidence="4 5" key="1">
    <citation type="submission" date="2020-03" db="EMBL/GenBank/DDBJ databases">
        <title>Draft Genome Sequence of Cudoniella acicularis.</title>
        <authorList>
            <person name="Buettner E."/>
            <person name="Kellner H."/>
        </authorList>
    </citation>
    <scope>NUCLEOTIDE SEQUENCE [LARGE SCALE GENOMIC DNA]</scope>
    <source>
        <strain evidence="4 5">DSM 108380</strain>
    </source>
</reference>
<dbReference type="InterPro" id="IPR002110">
    <property type="entry name" value="Ankyrin_rpt"/>
</dbReference>
<evidence type="ECO:0000256" key="1">
    <source>
        <dbReference type="PROSITE-ProRule" id="PRU00023"/>
    </source>
</evidence>
<evidence type="ECO:0000259" key="3">
    <source>
        <dbReference type="Pfam" id="PF06985"/>
    </source>
</evidence>
<protein>
    <recommendedName>
        <fullName evidence="3">Heterokaryon incompatibility domain-containing protein</fullName>
    </recommendedName>
</protein>
<feature type="repeat" description="ANK" evidence="1">
    <location>
        <begin position="405"/>
        <end position="437"/>
    </location>
</feature>
<dbReference type="SUPFAM" id="SSF48403">
    <property type="entry name" value="Ankyrin repeat"/>
    <property type="match status" value="1"/>
</dbReference>
<feature type="repeat" description="ANK" evidence="1">
    <location>
        <begin position="438"/>
        <end position="470"/>
    </location>
</feature>
<dbReference type="InterPro" id="IPR036770">
    <property type="entry name" value="Ankyrin_rpt-contain_sf"/>
</dbReference>
<feature type="domain" description="Heterokaryon incompatibility" evidence="3">
    <location>
        <begin position="49"/>
        <end position="211"/>
    </location>
</feature>
<organism evidence="4 5">
    <name type="scientific">Cudoniella acicularis</name>
    <dbReference type="NCBI Taxonomy" id="354080"/>
    <lineage>
        <taxon>Eukaryota</taxon>
        <taxon>Fungi</taxon>
        <taxon>Dikarya</taxon>
        <taxon>Ascomycota</taxon>
        <taxon>Pezizomycotina</taxon>
        <taxon>Leotiomycetes</taxon>
        <taxon>Helotiales</taxon>
        <taxon>Tricladiaceae</taxon>
        <taxon>Cudoniella</taxon>
    </lineage>
</organism>
<name>A0A8H4R6X4_9HELO</name>
<dbReference type="PRINTS" id="PR01415">
    <property type="entry name" value="ANKYRIN"/>
</dbReference>
<dbReference type="SMART" id="SM00248">
    <property type="entry name" value="ANK"/>
    <property type="match status" value="5"/>
</dbReference>
<dbReference type="Gene3D" id="1.25.40.20">
    <property type="entry name" value="Ankyrin repeat-containing domain"/>
    <property type="match status" value="2"/>
</dbReference>
<keyword evidence="5" id="KW-1185">Reference proteome</keyword>
<keyword evidence="1" id="KW-0040">ANK repeat</keyword>
<feature type="repeat" description="ANK" evidence="1">
    <location>
        <begin position="372"/>
        <end position="404"/>
    </location>
</feature>
<dbReference type="InterPro" id="IPR010730">
    <property type="entry name" value="HET"/>
</dbReference>
<dbReference type="PROSITE" id="PS50297">
    <property type="entry name" value="ANK_REP_REGION"/>
    <property type="match status" value="3"/>
</dbReference>
<dbReference type="AlphaFoldDB" id="A0A8H4R6X4"/>
<dbReference type="PROSITE" id="PS50088">
    <property type="entry name" value="ANK_REPEAT"/>
    <property type="match status" value="4"/>
</dbReference>
<feature type="region of interest" description="Disordered" evidence="2">
    <location>
        <begin position="564"/>
        <end position="585"/>
    </location>
</feature>
<dbReference type="PANTHER" id="PTHR24148">
    <property type="entry name" value="ANKYRIN REPEAT DOMAIN-CONTAINING PROTEIN 39 HOMOLOG-RELATED"/>
    <property type="match status" value="1"/>
</dbReference>
<evidence type="ECO:0000313" key="4">
    <source>
        <dbReference type="EMBL" id="KAF4624739.1"/>
    </source>
</evidence>
<proteinExistence type="predicted"/>
<dbReference type="Pfam" id="PF12796">
    <property type="entry name" value="Ank_2"/>
    <property type="match status" value="1"/>
</dbReference>
<accession>A0A8H4R6X4</accession>
<dbReference type="PANTHER" id="PTHR24148:SF78">
    <property type="entry name" value="HETEROKARYON INCOMPATIBILITY DOMAIN-CONTAINING PROTEIN"/>
    <property type="match status" value="1"/>
</dbReference>
<dbReference type="EMBL" id="JAAMPI010001567">
    <property type="protein sequence ID" value="KAF4624739.1"/>
    <property type="molecule type" value="Genomic_DNA"/>
</dbReference>
<dbReference type="Pfam" id="PF06985">
    <property type="entry name" value="HET"/>
    <property type="match status" value="1"/>
</dbReference>
<sequence length="585" mass="65556">MAVYNHTPISLQGPALRLVRLLRGTPSDSIRCDIFDAWLTESEGGIIPYQALSYTWGSTENAAEITIKDCKMRVTENLHSALLHLRLEDTDRILWIDAICINQENLQERAHQVKQMGDIYRKAEEVLIWLGQATDETDIAMDSMSQLHKEITQIGSNWRQFGQTWMIAQLSKRLTFPGVYADWRDVHSMQRDGLKVLLRRSWFQRIWVLQEVANARVALVVCGRKSISAGTFALVPSMLQLPLDKHCQAVLDIMPGISRNESWWSEKRDLYTLLEKFGGSQATDPRDRIFALLGMSTDACQSKILVRKKALLEAEKGHDAMVKLLLKWDNIEVNASDKKGLTALHLAVSSGSAATLRRLIQNGADLGAEDKHGERALHHAASGGYQDALRVFLEEKVDIMVKTRHGASSLHLAASNRHDQIVRLLLESGVDVNAVANHNSTALHWAASKGHESTVRLLLEKGADIETEISYDGKGPRSFTRKSLSQLIKNPEFAAGNDEEEVSEELRREHLQLVLGMGEEHHIHATEKCTALQVAAKEGHDEIVRLLKSGGRDTVPLQGRRILELGEEGDGDNSTRPTKKRFKIR</sequence>
<dbReference type="Pfam" id="PF00023">
    <property type="entry name" value="Ank"/>
    <property type="match status" value="2"/>
</dbReference>
<feature type="repeat" description="ANK" evidence="1">
    <location>
        <begin position="339"/>
        <end position="371"/>
    </location>
</feature>
<comment type="caution">
    <text evidence="4">The sequence shown here is derived from an EMBL/GenBank/DDBJ whole genome shotgun (WGS) entry which is preliminary data.</text>
</comment>
<dbReference type="OrthoDB" id="194358at2759"/>
<evidence type="ECO:0000256" key="2">
    <source>
        <dbReference type="SAM" id="MobiDB-lite"/>
    </source>
</evidence>
<evidence type="ECO:0000313" key="5">
    <source>
        <dbReference type="Proteomes" id="UP000566819"/>
    </source>
</evidence>
<dbReference type="Proteomes" id="UP000566819">
    <property type="component" value="Unassembled WGS sequence"/>
</dbReference>
<gene>
    <name evidence="4" type="ORF">G7Y89_g13429</name>
</gene>